<dbReference type="FunFam" id="3.40.50.720:FF:000047">
    <property type="entry name" value="NADP-dependent L-serine/L-allo-threonine dehydrogenase"/>
    <property type="match status" value="1"/>
</dbReference>
<name>A0A9P0Q4B4_ACAOB</name>
<reference evidence="4" key="1">
    <citation type="submission" date="2022-03" db="EMBL/GenBank/DDBJ databases">
        <authorList>
            <person name="Sayadi A."/>
        </authorList>
    </citation>
    <scope>NUCLEOTIDE SEQUENCE</scope>
</reference>
<evidence type="ECO:0000256" key="2">
    <source>
        <dbReference type="ARBA" id="ARBA00023002"/>
    </source>
</evidence>
<dbReference type="InterPro" id="IPR036291">
    <property type="entry name" value="NAD(P)-bd_dom_sf"/>
</dbReference>
<dbReference type="InterPro" id="IPR002347">
    <property type="entry name" value="SDR_fam"/>
</dbReference>
<evidence type="ECO:0000313" key="4">
    <source>
        <dbReference type="EMBL" id="CAH2005642.1"/>
    </source>
</evidence>
<accession>A0A9P0Q4B4</accession>
<dbReference type="EMBL" id="CAKOFQ010007651">
    <property type="protein sequence ID" value="CAH2005642.1"/>
    <property type="molecule type" value="Genomic_DNA"/>
</dbReference>
<dbReference type="SUPFAM" id="SSF51735">
    <property type="entry name" value="NAD(P)-binding Rossmann-fold domains"/>
    <property type="match status" value="1"/>
</dbReference>
<dbReference type="PRINTS" id="PR00081">
    <property type="entry name" value="GDHRDH"/>
</dbReference>
<proteinExistence type="inferred from homology"/>
<gene>
    <name evidence="4" type="ORF">ACAOBT_LOCUS28659</name>
</gene>
<dbReference type="Pfam" id="PF00106">
    <property type="entry name" value="adh_short"/>
    <property type="match status" value="1"/>
</dbReference>
<dbReference type="OrthoDB" id="1933717at2759"/>
<keyword evidence="2" id="KW-0560">Oxidoreductase</keyword>
<keyword evidence="5" id="KW-1185">Reference proteome</keyword>
<evidence type="ECO:0000256" key="3">
    <source>
        <dbReference type="RuleBase" id="RU000363"/>
    </source>
</evidence>
<dbReference type="PANTHER" id="PTHR43115:SF4">
    <property type="entry name" value="DEHYDROGENASE_REDUCTASE SDR FAMILY MEMBER 11"/>
    <property type="match status" value="1"/>
</dbReference>
<dbReference type="Gene3D" id="3.40.50.720">
    <property type="entry name" value="NAD(P)-binding Rossmann-like Domain"/>
    <property type="match status" value="1"/>
</dbReference>
<comment type="similarity">
    <text evidence="1 3">Belongs to the short-chain dehydrogenases/reductases (SDR) family.</text>
</comment>
<organism evidence="4 5">
    <name type="scientific">Acanthoscelides obtectus</name>
    <name type="common">Bean weevil</name>
    <name type="synonym">Bruchus obtectus</name>
    <dbReference type="NCBI Taxonomy" id="200917"/>
    <lineage>
        <taxon>Eukaryota</taxon>
        <taxon>Metazoa</taxon>
        <taxon>Ecdysozoa</taxon>
        <taxon>Arthropoda</taxon>
        <taxon>Hexapoda</taxon>
        <taxon>Insecta</taxon>
        <taxon>Pterygota</taxon>
        <taxon>Neoptera</taxon>
        <taxon>Endopterygota</taxon>
        <taxon>Coleoptera</taxon>
        <taxon>Polyphaga</taxon>
        <taxon>Cucujiformia</taxon>
        <taxon>Chrysomeloidea</taxon>
        <taxon>Chrysomelidae</taxon>
        <taxon>Bruchinae</taxon>
        <taxon>Bruchini</taxon>
        <taxon>Acanthoscelides</taxon>
    </lineage>
</organism>
<dbReference type="PRINTS" id="PR00080">
    <property type="entry name" value="SDRFAMILY"/>
</dbReference>
<protein>
    <recommendedName>
        <fullName evidence="6">Farnesol dehydrogenase</fullName>
    </recommendedName>
</protein>
<dbReference type="AlphaFoldDB" id="A0A9P0Q4B4"/>
<sequence length="251" mass="27568">MVLSMDRWVGKVAIVTGASSGIGEAIAERLAEQGMKVVGVARRKDRLDALAQKTSGKKGKLYPMQGDVSKEGDILKVFKWTRDNLGPVHVLVNNAGVGCKSAIEDGKTEDWLQTININVVALCMGMREALKDMKEHNIDGHIFNINSIAGHYVLNYPRIEIYTATKHAVTALTESMRKQMAVQISKVRFTSISPGLTDTEMIEDAKKLNLIKDTSPVLYPEDIADAVEYALSTPPHVQVHEIMIRPTGDAL</sequence>
<evidence type="ECO:0000313" key="5">
    <source>
        <dbReference type="Proteomes" id="UP001152888"/>
    </source>
</evidence>
<comment type="caution">
    <text evidence="4">The sequence shown here is derived from an EMBL/GenBank/DDBJ whole genome shotgun (WGS) entry which is preliminary data.</text>
</comment>
<dbReference type="PANTHER" id="PTHR43115">
    <property type="entry name" value="DEHYDROGENASE/REDUCTASE SDR FAMILY MEMBER 11"/>
    <property type="match status" value="1"/>
</dbReference>
<dbReference type="PROSITE" id="PS00061">
    <property type="entry name" value="ADH_SHORT"/>
    <property type="match status" value="1"/>
</dbReference>
<dbReference type="Proteomes" id="UP001152888">
    <property type="component" value="Unassembled WGS sequence"/>
</dbReference>
<evidence type="ECO:0008006" key="6">
    <source>
        <dbReference type="Google" id="ProtNLM"/>
    </source>
</evidence>
<dbReference type="GO" id="GO:0016616">
    <property type="term" value="F:oxidoreductase activity, acting on the CH-OH group of donors, NAD or NADP as acceptor"/>
    <property type="evidence" value="ECO:0007669"/>
    <property type="project" value="UniProtKB-ARBA"/>
</dbReference>
<evidence type="ECO:0000256" key="1">
    <source>
        <dbReference type="ARBA" id="ARBA00006484"/>
    </source>
</evidence>
<dbReference type="InterPro" id="IPR020904">
    <property type="entry name" value="Sc_DH/Rdtase_CS"/>
</dbReference>